<sequence>MAENELGGPCRSRPSVPPKMKRQETCINLNYQRQDVYPNQRYHSVVIRPHRSPEPGNGLKPTELAQPTRRINGNYYLGHGLNVLDLRFEVPLAEERRAFDYADEDDKISTRLLGQHTVQHVENSFGRLRI</sequence>
<name>A0A2A6CSE3_PRIPA</name>
<proteinExistence type="predicted"/>
<dbReference type="Proteomes" id="UP000005239">
    <property type="component" value="Unassembled WGS sequence"/>
</dbReference>
<keyword evidence="2" id="KW-1185">Reference proteome</keyword>
<accession>A0A2A6CSE3</accession>
<reference evidence="2" key="1">
    <citation type="journal article" date="2008" name="Nat. Genet.">
        <title>The Pristionchus pacificus genome provides a unique perspective on nematode lifestyle and parasitism.</title>
        <authorList>
            <person name="Dieterich C."/>
            <person name="Clifton S.W."/>
            <person name="Schuster L.N."/>
            <person name="Chinwalla A."/>
            <person name="Delehaunty K."/>
            <person name="Dinkelacker I."/>
            <person name="Fulton L."/>
            <person name="Fulton R."/>
            <person name="Godfrey J."/>
            <person name="Minx P."/>
            <person name="Mitreva M."/>
            <person name="Roeseler W."/>
            <person name="Tian H."/>
            <person name="Witte H."/>
            <person name="Yang S.P."/>
            <person name="Wilson R.K."/>
            <person name="Sommer R.J."/>
        </authorList>
    </citation>
    <scope>NUCLEOTIDE SEQUENCE [LARGE SCALE GENOMIC DNA]</scope>
    <source>
        <strain evidence="2">PS312</strain>
    </source>
</reference>
<dbReference type="EnsemblMetazoa" id="PPA44690.1">
    <property type="protein sequence ID" value="PPA44690.1"/>
    <property type="gene ID" value="WBGene00283059"/>
</dbReference>
<reference evidence="1" key="2">
    <citation type="submission" date="2022-06" db="UniProtKB">
        <authorList>
            <consortium name="EnsemblMetazoa"/>
        </authorList>
    </citation>
    <scope>IDENTIFICATION</scope>
    <source>
        <strain evidence="1">PS312</strain>
    </source>
</reference>
<gene>
    <name evidence="1" type="primary">WBGene00283059</name>
</gene>
<organism evidence="1 2">
    <name type="scientific">Pristionchus pacificus</name>
    <name type="common">Parasitic nematode worm</name>
    <dbReference type="NCBI Taxonomy" id="54126"/>
    <lineage>
        <taxon>Eukaryota</taxon>
        <taxon>Metazoa</taxon>
        <taxon>Ecdysozoa</taxon>
        <taxon>Nematoda</taxon>
        <taxon>Chromadorea</taxon>
        <taxon>Rhabditida</taxon>
        <taxon>Rhabditina</taxon>
        <taxon>Diplogasteromorpha</taxon>
        <taxon>Diplogasteroidea</taxon>
        <taxon>Neodiplogasteridae</taxon>
        <taxon>Pristionchus</taxon>
    </lineage>
</organism>
<protein>
    <submittedName>
        <fullName evidence="1">Uncharacterized protein</fullName>
    </submittedName>
</protein>
<accession>A0A8R1Z4N4</accession>
<evidence type="ECO:0000313" key="1">
    <source>
        <dbReference type="EnsemblMetazoa" id="PPA44690.1"/>
    </source>
</evidence>
<evidence type="ECO:0000313" key="2">
    <source>
        <dbReference type="Proteomes" id="UP000005239"/>
    </source>
</evidence>
<dbReference type="AlphaFoldDB" id="A0A2A6CSE3"/>